<evidence type="ECO:0000313" key="1">
    <source>
        <dbReference type="EMBL" id="KPI83157.1"/>
    </source>
</evidence>
<dbReference type="Proteomes" id="UP000038009">
    <property type="component" value="Unassembled WGS sequence"/>
</dbReference>
<gene>
    <name evidence="1" type="ORF">ABL78_7824</name>
</gene>
<organism evidence="1 2">
    <name type="scientific">Leptomonas seymouri</name>
    <dbReference type="NCBI Taxonomy" id="5684"/>
    <lineage>
        <taxon>Eukaryota</taxon>
        <taxon>Discoba</taxon>
        <taxon>Euglenozoa</taxon>
        <taxon>Kinetoplastea</taxon>
        <taxon>Metakinetoplastina</taxon>
        <taxon>Trypanosomatida</taxon>
        <taxon>Trypanosomatidae</taxon>
        <taxon>Leishmaniinae</taxon>
        <taxon>Leptomonas</taxon>
    </lineage>
</organism>
<dbReference type="VEuPathDB" id="TriTrypDB:Lsey_0427_0060"/>
<comment type="caution">
    <text evidence="1">The sequence shown here is derived from an EMBL/GenBank/DDBJ whole genome shotgun (WGS) entry which is preliminary data.</text>
</comment>
<accession>A0A0N0P323</accession>
<evidence type="ECO:0000313" key="2">
    <source>
        <dbReference type="Proteomes" id="UP000038009"/>
    </source>
</evidence>
<dbReference type="OrthoDB" id="260249at2759"/>
<proteinExistence type="predicted"/>
<reference evidence="1 2" key="1">
    <citation type="journal article" date="2015" name="PLoS Pathog.">
        <title>Leptomonas seymouri: Adaptations to the Dixenous Life Cycle Analyzed by Genome Sequencing, Transcriptome Profiling and Co-infection with Leishmania donovani.</title>
        <authorList>
            <person name="Kraeva N."/>
            <person name="Butenko A."/>
            <person name="Hlavacova J."/>
            <person name="Kostygov A."/>
            <person name="Myskova J."/>
            <person name="Grybchuk D."/>
            <person name="Lestinova T."/>
            <person name="Votypka J."/>
            <person name="Volf P."/>
            <person name="Opperdoes F."/>
            <person name="Flegontov P."/>
            <person name="Lukes J."/>
            <person name="Yurchenko V."/>
        </authorList>
    </citation>
    <scope>NUCLEOTIDE SEQUENCE [LARGE SCALE GENOMIC DNA]</scope>
    <source>
        <strain evidence="1 2">ATCC 30220</strain>
    </source>
</reference>
<keyword evidence="2" id="KW-1185">Reference proteome</keyword>
<name>A0A0N0P323_LEPSE</name>
<protein>
    <submittedName>
        <fullName evidence="1">Putative ARP2/3 complex subunit</fullName>
    </submittedName>
</protein>
<sequence length="419" mass="45099">MLNLPNTSALPALRAAVDTFQRAQRLGDSSTARVQTLYTFGGCTYTLIFKTADVLAELPLPADLILSEGGGVREVTCSSSGRSMTGEVRANAVLSEEDRDELTMEHSSEEAAHCPATLHIAFAHAIPFDQLNRFQTCCDELSQQLRRVASNCTVTSIPAPSSESRCKIGSASLELVIPREAKPAERDAALRWVAELRVTCLLPVLDGLLRRSQAAGEHQTLALFSNPAAIEDNADGAPFFSSGVAHSPHSISDARLTQMLIISATPLPASSYAPSSSAVPKTGAMLPFEGTVALTTCLSTRHAREAALIRSYLDAFSQTTSGASVQLLVQESPQPPPQLTLPAMFDAALSSADPPPYVWWCTMIVGPNYVRQAGALQRAVDQCLRLRPTVLFHVHQENTSQRAFLQQRLASYAARVVSE</sequence>
<dbReference type="AlphaFoldDB" id="A0A0N0P323"/>
<dbReference type="OMA" id="VAPHCTY"/>
<dbReference type="EMBL" id="LJSK01000427">
    <property type="protein sequence ID" value="KPI83157.1"/>
    <property type="molecule type" value="Genomic_DNA"/>
</dbReference>